<feature type="domain" description="Integrase catalytic" evidence="18">
    <location>
        <begin position="539"/>
        <end position="701"/>
    </location>
</feature>
<evidence type="ECO:0000259" key="17">
    <source>
        <dbReference type="PROSITE" id="PS50878"/>
    </source>
</evidence>
<keyword evidence="14" id="KW-0238">DNA-binding</keyword>
<dbReference type="EMBL" id="KN833813">
    <property type="protein sequence ID" value="KIK18111.1"/>
    <property type="molecule type" value="Genomic_DNA"/>
</dbReference>
<keyword evidence="4" id="KW-0540">Nuclease</keyword>
<protein>
    <recommendedName>
        <fullName evidence="21">Reverse transcriptase</fullName>
    </recommendedName>
</protein>
<keyword evidence="3" id="KW-0548">Nucleotidyltransferase</keyword>
<dbReference type="CDD" id="cd09274">
    <property type="entry name" value="RNase_HI_RT_Ty3"/>
    <property type="match status" value="1"/>
</dbReference>
<dbReference type="InterPro" id="IPR016197">
    <property type="entry name" value="Chromo-like_dom_sf"/>
</dbReference>
<keyword evidence="2" id="KW-0808">Transferase</keyword>
<gene>
    <name evidence="19" type="ORF">PISMIDRAFT_14637</name>
</gene>
<dbReference type="InterPro" id="IPR000477">
    <property type="entry name" value="RT_dom"/>
</dbReference>
<dbReference type="PROSITE" id="PS50994">
    <property type="entry name" value="INTEGRASE"/>
    <property type="match status" value="1"/>
</dbReference>
<dbReference type="InterPro" id="IPR041373">
    <property type="entry name" value="RT_RNaseH"/>
</dbReference>
<evidence type="ECO:0000256" key="6">
    <source>
        <dbReference type="ARBA" id="ARBA00022750"/>
    </source>
</evidence>
<dbReference type="Gene3D" id="2.40.50.40">
    <property type="match status" value="1"/>
</dbReference>
<dbReference type="InterPro" id="IPR001584">
    <property type="entry name" value="Integrase_cat-core"/>
</dbReference>
<dbReference type="AlphaFoldDB" id="A0A0C9YN21"/>
<dbReference type="STRING" id="765257.A0A0C9YN21"/>
<dbReference type="GO" id="GO:0003964">
    <property type="term" value="F:RNA-directed DNA polymerase activity"/>
    <property type="evidence" value="ECO:0007669"/>
    <property type="project" value="UniProtKB-KW"/>
</dbReference>
<dbReference type="InterPro" id="IPR050951">
    <property type="entry name" value="Retrovirus_Pol_polyprotein"/>
</dbReference>
<dbReference type="GO" id="GO:0006508">
    <property type="term" value="P:proteolysis"/>
    <property type="evidence" value="ECO:0007669"/>
    <property type="project" value="UniProtKB-KW"/>
</dbReference>
<dbReference type="InterPro" id="IPR000953">
    <property type="entry name" value="Chromo/chromo_shadow_dom"/>
</dbReference>
<dbReference type="GO" id="GO:0003723">
    <property type="term" value="F:RNA binding"/>
    <property type="evidence" value="ECO:0007669"/>
    <property type="project" value="UniProtKB-KW"/>
</dbReference>
<dbReference type="InterPro" id="IPR036397">
    <property type="entry name" value="RNaseH_sf"/>
</dbReference>
<name>A0A0C9YN21_9AGAM</name>
<dbReference type="Gene3D" id="3.30.420.10">
    <property type="entry name" value="Ribonuclease H-like superfamily/Ribonuclease H"/>
    <property type="match status" value="1"/>
</dbReference>
<keyword evidence="10" id="KW-0694">RNA-binding</keyword>
<dbReference type="OrthoDB" id="3268967at2759"/>
<dbReference type="GO" id="GO:0046872">
    <property type="term" value="F:metal ion binding"/>
    <property type="evidence" value="ECO:0007669"/>
    <property type="project" value="UniProtKB-KW"/>
</dbReference>
<dbReference type="Pfam" id="PF17917">
    <property type="entry name" value="RT_RNaseH"/>
    <property type="match status" value="1"/>
</dbReference>
<dbReference type="GO" id="GO:0006338">
    <property type="term" value="P:chromatin remodeling"/>
    <property type="evidence" value="ECO:0007669"/>
    <property type="project" value="UniProtKB-ARBA"/>
</dbReference>
<evidence type="ECO:0000259" key="18">
    <source>
        <dbReference type="PROSITE" id="PS50994"/>
    </source>
</evidence>
<evidence type="ECO:0000313" key="19">
    <source>
        <dbReference type="EMBL" id="KIK18111.1"/>
    </source>
</evidence>
<keyword evidence="15" id="KW-0233">DNA recombination</keyword>
<feature type="domain" description="Chromo" evidence="16">
    <location>
        <begin position="856"/>
        <end position="908"/>
    </location>
</feature>
<dbReference type="InterPro" id="IPR012337">
    <property type="entry name" value="RNaseH-like_sf"/>
</dbReference>
<dbReference type="GO" id="GO:0004190">
    <property type="term" value="F:aspartic-type endopeptidase activity"/>
    <property type="evidence" value="ECO:0007669"/>
    <property type="project" value="UniProtKB-KW"/>
</dbReference>
<feature type="domain" description="Reverse transcriptase" evidence="17">
    <location>
        <begin position="1"/>
        <end position="188"/>
    </location>
</feature>
<evidence type="ECO:0000256" key="3">
    <source>
        <dbReference type="ARBA" id="ARBA00022695"/>
    </source>
</evidence>
<dbReference type="GO" id="GO:0006310">
    <property type="term" value="P:DNA recombination"/>
    <property type="evidence" value="ECO:0007669"/>
    <property type="project" value="UniProtKB-KW"/>
</dbReference>
<evidence type="ECO:0000256" key="10">
    <source>
        <dbReference type="ARBA" id="ARBA00022884"/>
    </source>
</evidence>
<dbReference type="PROSITE" id="PS50013">
    <property type="entry name" value="CHROMO_2"/>
    <property type="match status" value="1"/>
</dbReference>
<dbReference type="SUPFAM" id="SSF56672">
    <property type="entry name" value="DNA/RNA polymerases"/>
    <property type="match status" value="1"/>
</dbReference>
<dbReference type="PANTHER" id="PTHR37984:SF5">
    <property type="entry name" value="PROTEIN NYNRIN-LIKE"/>
    <property type="match status" value="1"/>
</dbReference>
<dbReference type="GO" id="GO:0015074">
    <property type="term" value="P:DNA integration"/>
    <property type="evidence" value="ECO:0007669"/>
    <property type="project" value="UniProtKB-KW"/>
</dbReference>
<evidence type="ECO:0000256" key="4">
    <source>
        <dbReference type="ARBA" id="ARBA00022722"/>
    </source>
</evidence>
<evidence type="ECO:0000256" key="9">
    <source>
        <dbReference type="ARBA" id="ARBA00022842"/>
    </source>
</evidence>
<dbReference type="InterPro" id="IPR043128">
    <property type="entry name" value="Rev_trsase/Diguanyl_cyclase"/>
</dbReference>
<dbReference type="CDD" id="cd01647">
    <property type="entry name" value="RT_LTR"/>
    <property type="match status" value="1"/>
</dbReference>
<accession>A0A0C9YN21</accession>
<dbReference type="InterPro" id="IPR043502">
    <property type="entry name" value="DNA/RNA_pol_sf"/>
</dbReference>
<dbReference type="Pfam" id="PF00385">
    <property type="entry name" value="Chromo"/>
    <property type="match status" value="1"/>
</dbReference>
<reference evidence="19 20" key="1">
    <citation type="submission" date="2014-04" db="EMBL/GenBank/DDBJ databases">
        <authorList>
            <consortium name="DOE Joint Genome Institute"/>
            <person name="Kuo A."/>
            <person name="Kohler A."/>
            <person name="Costa M.D."/>
            <person name="Nagy L.G."/>
            <person name="Floudas D."/>
            <person name="Copeland A."/>
            <person name="Barry K.W."/>
            <person name="Cichocki N."/>
            <person name="Veneault-Fourrey C."/>
            <person name="LaButti K."/>
            <person name="Lindquist E.A."/>
            <person name="Lipzen A."/>
            <person name="Lundell T."/>
            <person name="Morin E."/>
            <person name="Murat C."/>
            <person name="Sun H."/>
            <person name="Tunlid A."/>
            <person name="Henrissat B."/>
            <person name="Grigoriev I.V."/>
            <person name="Hibbett D.S."/>
            <person name="Martin F."/>
            <person name="Nordberg H.P."/>
            <person name="Cantor M.N."/>
            <person name="Hua S.X."/>
        </authorList>
    </citation>
    <scope>NUCLEOTIDE SEQUENCE [LARGE SCALE GENOMIC DNA]</scope>
    <source>
        <strain evidence="19 20">441</strain>
    </source>
</reference>
<evidence type="ECO:0000256" key="14">
    <source>
        <dbReference type="ARBA" id="ARBA00023125"/>
    </source>
</evidence>
<dbReference type="Proteomes" id="UP000054018">
    <property type="component" value="Unassembled WGS sequence"/>
</dbReference>
<organism evidence="19 20">
    <name type="scientific">Pisolithus microcarpus 441</name>
    <dbReference type="NCBI Taxonomy" id="765257"/>
    <lineage>
        <taxon>Eukaryota</taxon>
        <taxon>Fungi</taxon>
        <taxon>Dikarya</taxon>
        <taxon>Basidiomycota</taxon>
        <taxon>Agaricomycotina</taxon>
        <taxon>Agaricomycetes</taxon>
        <taxon>Agaricomycetidae</taxon>
        <taxon>Boletales</taxon>
        <taxon>Sclerodermatineae</taxon>
        <taxon>Pisolithaceae</taxon>
        <taxon>Pisolithus</taxon>
    </lineage>
</organism>
<reference evidence="20" key="2">
    <citation type="submission" date="2015-01" db="EMBL/GenBank/DDBJ databases">
        <title>Evolutionary Origins and Diversification of the Mycorrhizal Mutualists.</title>
        <authorList>
            <consortium name="DOE Joint Genome Institute"/>
            <consortium name="Mycorrhizal Genomics Consortium"/>
            <person name="Kohler A."/>
            <person name="Kuo A."/>
            <person name="Nagy L.G."/>
            <person name="Floudas D."/>
            <person name="Copeland A."/>
            <person name="Barry K.W."/>
            <person name="Cichocki N."/>
            <person name="Veneault-Fourrey C."/>
            <person name="LaButti K."/>
            <person name="Lindquist E.A."/>
            <person name="Lipzen A."/>
            <person name="Lundell T."/>
            <person name="Morin E."/>
            <person name="Murat C."/>
            <person name="Riley R."/>
            <person name="Ohm R."/>
            <person name="Sun H."/>
            <person name="Tunlid A."/>
            <person name="Henrissat B."/>
            <person name="Grigoriev I.V."/>
            <person name="Hibbett D.S."/>
            <person name="Martin F."/>
        </authorList>
    </citation>
    <scope>NUCLEOTIDE SEQUENCE [LARGE SCALE GENOMIC DNA]</scope>
    <source>
        <strain evidence="20">441</strain>
    </source>
</reference>
<dbReference type="GO" id="GO:0003887">
    <property type="term" value="F:DNA-directed DNA polymerase activity"/>
    <property type="evidence" value="ECO:0007669"/>
    <property type="project" value="UniProtKB-KW"/>
</dbReference>
<keyword evidence="5" id="KW-0479">Metal-binding</keyword>
<dbReference type="Pfam" id="PF17921">
    <property type="entry name" value="Integrase_H2C2"/>
    <property type="match status" value="1"/>
</dbReference>
<keyword evidence="7" id="KW-0255">Endonuclease</keyword>
<keyword evidence="13" id="KW-0239">DNA-directed DNA polymerase</keyword>
<dbReference type="Pfam" id="PF24626">
    <property type="entry name" value="SH3_Tf2-1"/>
    <property type="match status" value="1"/>
</dbReference>
<dbReference type="PROSITE" id="PS50878">
    <property type="entry name" value="RT_POL"/>
    <property type="match status" value="1"/>
</dbReference>
<dbReference type="PANTHER" id="PTHR37984">
    <property type="entry name" value="PROTEIN CBG26694"/>
    <property type="match status" value="1"/>
</dbReference>
<dbReference type="GO" id="GO:0003677">
    <property type="term" value="F:DNA binding"/>
    <property type="evidence" value="ECO:0007669"/>
    <property type="project" value="UniProtKB-KW"/>
</dbReference>
<dbReference type="GO" id="GO:0004519">
    <property type="term" value="F:endonuclease activity"/>
    <property type="evidence" value="ECO:0007669"/>
    <property type="project" value="UniProtKB-KW"/>
</dbReference>
<dbReference type="InterPro" id="IPR056924">
    <property type="entry name" value="SH3_Tf2-1"/>
</dbReference>
<keyword evidence="6" id="KW-0064">Aspartyl protease</keyword>
<keyword evidence="9" id="KW-0460">Magnesium</keyword>
<evidence type="ECO:0000259" key="16">
    <source>
        <dbReference type="PROSITE" id="PS50013"/>
    </source>
</evidence>
<dbReference type="InterPro" id="IPR041588">
    <property type="entry name" value="Integrase_H2C2"/>
</dbReference>
<keyword evidence="8" id="KW-0378">Hydrolase</keyword>
<evidence type="ECO:0000313" key="20">
    <source>
        <dbReference type="Proteomes" id="UP000054018"/>
    </source>
</evidence>
<proteinExistence type="predicted"/>
<sequence>MCLQQHLDAGRLRPSNSQHSSPAFIIPKADPTALPHWVNDFRQLNLNTVPDNHPLPRIDEILRDCAKGRYFAKLDMTNAFFQTKVHLDDVKWLAVHTPWGLYEWTVMPMGVRNAPAVHQRRMTSALRHLIGRICHVYLDDIIIWSQTLEEHESNVRTVLEALRTAKLFCSLKKTQLFATEVLFLGHVISAKGIAADPSKVTKILDWPVPRSSTEMHAFLGLVRYVADHLPNLAEHTRILNALTTKDADKHFPPWTQEHQVAFQAIKDLVVSPHCLVTIDHDNPGNNHVFLTCDASDFRTGAILSWGPSWETSRPVAFDSTPLHGAELNYPVHEKELLAIIRSLKKWRLELLGVPVHVYTDHRTLQSFATQRDLSRRQARWQEYLAQFDLTIHYLPGDRNVGADALSRRSDDTPPVAAVSAIKLDKSLTAEILKGYLEDPFCRKLFRLLDSLPGLQERNGLLYLANRLVIPRVHALREKFFHLAHDALGHFGMDKTYAALRHSFYWPHMRRDLASAYIPACVHCMRNKSPTTAPAGPLHPLPVPDSRGDSVAIDFVGPLPEDQGFNMLVTMTDRLGADLRLVPCRSSITAPQFASLFFDHWYCENGLPLEIISDRDKLFLSRFWKHLHQLTGVKLKMSSSYHPQTDGSSERTNKTVNQCIRFHIERNQKGWVKALPRVRFHIMNSINGSTGFTPFQLHLGRSPRLLPPLSLEDTPPPEGAESFLSRLQLDILEAQDNLLAAKASQAHAANQHRVPDPQFQVGDQVMLSTKHRRHEYITNGTNRVAKFMPRYDGPYHVVAASPTTSTYTLDIPRAANTCKTFHASQLRAFVPNDRELFPARELPRPGPVVTAKGQLENFVERILDEKRVGRTKKYLVRWLGYGAEDDEWLPRKELEECEALDDWEREHPP</sequence>
<evidence type="ECO:0000256" key="7">
    <source>
        <dbReference type="ARBA" id="ARBA00022759"/>
    </source>
</evidence>
<keyword evidence="12" id="KW-0695">RNA-directed DNA polymerase</keyword>
<evidence type="ECO:0000256" key="13">
    <source>
        <dbReference type="ARBA" id="ARBA00022932"/>
    </source>
</evidence>
<evidence type="ECO:0000256" key="2">
    <source>
        <dbReference type="ARBA" id="ARBA00022679"/>
    </source>
</evidence>
<evidence type="ECO:0000256" key="8">
    <source>
        <dbReference type="ARBA" id="ARBA00022801"/>
    </source>
</evidence>
<dbReference type="Gene3D" id="1.10.340.70">
    <property type="match status" value="1"/>
</dbReference>
<dbReference type="SMART" id="SM00298">
    <property type="entry name" value="CHROMO"/>
    <property type="match status" value="1"/>
</dbReference>
<keyword evidence="1" id="KW-0645">Protease</keyword>
<evidence type="ECO:0000256" key="15">
    <source>
        <dbReference type="ARBA" id="ARBA00023172"/>
    </source>
</evidence>
<dbReference type="SUPFAM" id="SSF53098">
    <property type="entry name" value="Ribonuclease H-like"/>
    <property type="match status" value="1"/>
</dbReference>
<keyword evidence="20" id="KW-1185">Reference proteome</keyword>
<dbReference type="InterPro" id="IPR023780">
    <property type="entry name" value="Chromo_domain"/>
</dbReference>
<dbReference type="GO" id="GO:0005634">
    <property type="term" value="C:nucleus"/>
    <property type="evidence" value="ECO:0007669"/>
    <property type="project" value="UniProtKB-ARBA"/>
</dbReference>
<evidence type="ECO:0000256" key="1">
    <source>
        <dbReference type="ARBA" id="ARBA00022670"/>
    </source>
</evidence>
<dbReference type="CDD" id="cd18970">
    <property type="entry name" value="CD_POL_like"/>
    <property type="match status" value="1"/>
</dbReference>
<dbReference type="HOGENOM" id="CLU_000384_38_0_1"/>
<evidence type="ECO:0000256" key="11">
    <source>
        <dbReference type="ARBA" id="ARBA00022908"/>
    </source>
</evidence>
<evidence type="ECO:0000256" key="5">
    <source>
        <dbReference type="ARBA" id="ARBA00022723"/>
    </source>
</evidence>
<dbReference type="SUPFAM" id="SSF54160">
    <property type="entry name" value="Chromo domain-like"/>
    <property type="match status" value="1"/>
</dbReference>
<dbReference type="Pfam" id="PF00078">
    <property type="entry name" value="RVT_1"/>
    <property type="match status" value="1"/>
</dbReference>
<dbReference type="Gene3D" id="3.10.10.10">
    <property type="entry name" value="HIV Type 1 Reverse Transcriptase, subunit A, domain 1"/>
    <property type="match status" value="1"/>
</dbReference>
<dbReference type="Gene3D" id="3.30.70.270">
    <property type="match status" value="2"/>
</dbReference>
<evidence type="ECO:0008006" key="21">
    <source>
        <dbReference type="Google" id="ProtNLM"/>
    </source>
</evidence>
<keyword evidence="11" id="KW-0229">DNA integration</keyword>
<evidence type="ECO:0000256" key="12">
    <source>
        <dbReference type="ARBA" id="ARBA00022918"/>
    </source>
</evidence>